<gene>
    <name evidence="1" type="ORF">QO192_02310</name>
</gene>
<reference evidence="1 2" key="1">
    <citation type="submission" date="2023-05" db="EMBL/GenBank/DDBJ databases">
        <title>Adaptations of aquatic viruses from atmosphere-close ecosystems of the Central Arctic Ocean.</title>
        <authorList>
            <person name="Rahlff J."/>
            <person name="Holmfeldt K."/>
        </authorList>
    </citation>
    <scope>NUCLEOTIDE SEQUENCE [LARGE SCALE GENOMIC DNA]</scope>
    <source>
        <strain evidence="1 2">Arc14</strain>
    </source>
</reference>
<dbReference type="Gene3D" id="2.60.40.2340">
    <property type="match status" value="1"/>
</dbReference>
<dbReference type="Proteomes" id="UP001568894">
    <property type="component" value="Unassembled WGS sequence"/>
</dbReference>
<evidence type="ECO:0000313" key="1">
    <source>
        <dbReference type="EMBL" id="MEZ7514109.1"/>
    </source>
</evidence>
<organism evidence="1 2">
    <name type="scientific">Flavobacterium frigidarium</name>
    <dbReference type="NCBI Taxonomy" id="99286"/>
    <lineage>
        <taxon>Bacteria</taxon>
        <taxon>Pseudomonadati</taxon>
        <taxon>Bacteroidota</taxon>
        <taxon>Flavobacteriia</taxon>
        <taxon>Flavobacteriales</taxon>
        <taxon>Flavobacteriaceae</taxon>
        <taxon>Flavobacterium</taxon>
    </lineage>
</organism>
<dbReference type="RefSeq" id="WP_371535089.1">
    <property type="nucleotide sequence ID" value="NZ_JASMRN010000002.1"/>
</dbReference>
<proteinExistence type="predicted"/>
<comment type="caution">
    <text evidence="1">The sequence shown here is derived from an EMBL/GenBank/DDBJ whole genome shotgun (WGS) entry which is preliminary data.</text>
</comment>
<dbReference type="EMBL" id="JASMRN010000002">
    <property type="protein sequence ID" value="MEZ7514109.1"/>
    <property type="molecule type" value="Genomic_DNA"/>
</dbReference>
<keyword evidence="2" id="KW-1185">Reference proteome</keyword>
<accession>A0ABV4K8X2</accession>
<name>A0ABV4K8X2_9FLAO</name>
<sequence>MKKILYALLAVIVMTQSGCQKDPLEDIVDGNWNNERNILSIKFENQVGDAKVLRTDDETGIINLAINVDAVPNLSNIVLKEMVLSYGAKATVKTGESLNFENAENSAEITVTSPTGKSREYKVVASSFRESLVGTYDIDNLVIYGGTGPEYGGAAVLDLTSKPWIWPSNDGPEKELDNTLVFEMTGITETGNTYGTVTNNAGTDGKYANFLYVGTPQTDVNNFYRKIPKGEGTWSRDYTTGTITFNFADGTKSIGTFENAGKEDLGNGKTKNIANNAFAFNLNGIDAWDKIYSDYDKFVKKPRRYWIEVTKQ</sequence>
<protein>
    <recommendedName>
        <fullName evidence="3">DUF5115 domain-containing protein</fullName>
    </recommendedName>
</protein>
<evidence type="ECO:0008006" key="3">
    <source>
        <dbReference type="Google" id="ProtNLM"/>
    </source>
</evidence>
<evidence type="ECO:0000313" key="2">
    <source>
        <dbReference type="Proteomes" id="UP001568894"/>
    </source>
</evidence>